<reference evidence="2 3" key="1">
    <citation type="submission" date="2019-04" db="EMBL/GenBank/DDBJ databases">
        <title>Methylomes of two halophilic Archaea, Haloarcula marismortui and Haloferax mediterranei.</title>
        <authorList>
            <person name="DasSarma S."/>
            <person name="DasSarma P."/>
            <person name="DasSarma S."/>
            <person name="Fomenkov A."/>
            <person name="Vincze T."/>
            <person name="Anton B.P."/>
            <person name="Roberts R.J."/>
        </authorList>
    </citation>
    <scope>NUCLEOTIDE SEQUENCE [LARGE SCALE GENOMIC DNA]</scope>
    <source>
        <strain evidence="3">ATCC 33500 / DSM 1411 / JCM 8866 / NBRC 14739 / NCIMB 2177 / R-4</strain>
        <plasmid evidence="2 3">pHME322</plasmid>
    </source>
</reference>
<geneLocation type="plasmid" evidence="2 3">
    <name>pHME322</name>
</geneLocation>
<keyword evidence="1" id="KW-0812">Transmembrane</keyword>
<name>A0A4P8P7U8_HALMT</name>
<accession>A0A4P8P7U8</accession>
<feature type="transmembrane region" description="Helical" evidence="1">
    <location>
        <begin position="43"/>
        <end position="64"/>
    </location>
</feature>
<dbReference type="AlphaFoldDB" id="A0A4P8P7U8"/>
<evidence type="ECO:0000313" key="3">
    <source>
        <dbReference type="Proteomes" id="UP000299011"/>
    </source>
</evidence>
<evidence type="ECO:0000256" key="1">
    <source>
        <dbReference type="SAM" id="Phobius"/>
    </source>
</evidence>
<sequence>MQLSFRDEQTVHPLAIAISGASTGILFMFVGWLMALMTESPTMIRLIFFVPAVLILFGSLLYGLEWARRRTVD</sequence>
<keyword evidence="1" id="KW-1133">Transmembrane helix</keyword>
<proteinExistence type="predicted"/>
<dbReference type="Proteomes" id="UP000299011">
    <property type="component" value="Plasmid pHME322"/>
</dbReference>
<feature type="transmembrane region" description="Helical" evidence="1">
    <location>
        <begin position="12"/>
        <end position="37"/>
    </location>
</feature>
<protein>
    <submittedName>
        <fullName evidence="2">Uncharacterized protein</fullName>
    </submittedName>
</protein>
<evidence type="ECO:0000313" key="2">
    <source>
        <dbReference type="EMBL" id="QCQ77183.1"/>
    </source>
</evidence>
<organism evidence="2 3">
    <name type="scientific">Haloferax mediterranei (strain ATCC 33500 / DSM 1411 / JCM 8866 / NBRC 14739 / NCIMB 2177 / R-4)</name>
    <name type="common">Halobacterium mediterranei</name>
    <dbReference type="NCBI Taxonomy" id="523841"/>
    <lineage>
        <taxon>Archaea</taxon>
        <taxon>Methanobacteriati</taxon>
        <taxon>Methanobacteriota</taxon>
        <taxon>Stenosarchaea group</taxon>
        <taxon>Halobacteria</taxon>
        <taxon>Halobacteriales</taxon>
        <taxon>Haloferacaceae</taxon>
        <taxon>Haloferax</taxon>
    </lineage>
</organism>
<dbReference type="EMBL" id="CP039141">
    <property type="protein sequence ID" value="QCQ77183.1"/>
    <property type="molecule type" value="Genomic_DNA"/>
</dbReference>
<keyword evidence="1" id="KW-0472">Membrane</keyword>
<keyword evidence="2" id="KW-0614">Plasmid</keyword>
<gene>
    <name evidence="2" type="ORF">E6P09_17830</name>
</gene>